<name>A0ABX4YDB7_9LEPT</name>
<accession>A0ABX4YDB7</accession>
<keyword evidence="1" id="KW-0812">Transmembrane</keyword>
<comment type="caution">
    <text evidence="2">The sequence shown here is derived from an EMBL/GenBank/DDBJ whole genome shotgun (WGS) entry which is preliminary data.</text>
</comment>
<dbReference type="RefSeq" id="WP_010410328.1">
    <property type="nucleotide sequence ID" value="NZ_MCRM02000035.1"/>
</dbReference>
<keyword evidence="3" id="KW-1185">Reference proteome</keyword>
<keyword evidence="1" id="KW-0472">Membrane</keyword>
<dbReference type="EMBL" id="MCRM02000035">
    <property type="protein sequence ID" value="PNV72133.1"/>
    <property type="molecule type" value="Genomic_DNA"/>
</dbReference>
<evidence type="ECO:0000313" key="2">
    <source>
        <dbReference type="EMBL" id="PNV72133.1"/>
    </source>
</evidence>
<evidence type="ECO:0008006" key="4">
    <source>
        <dbReference type="Google" id="ProtNLM"/>
    </source>
</evidence>
<feature type="transmembrane region" description="Helical" evidence="1">
    <location>
        <begin position="12"/>
        <end position="32"/>
    </location>
</feature>
<reference evidence="2" key="1">
    <citation type="submission" date="2018-01" db="EMBL/GenBank/DDBJ databases">
        <title>Genomic characterization of Leptospira inadai serogroup Lyme isolated from captured rat in Brazil and comparative analysis with human reference strain.</title>
        <authorList>
            <person name="Moreno L.Z."/>
            <person name="Loureiro A.P."/>
            <person name="Miraglia F."/>
            <person name="Kremer F.S."/>
            <person name="Eslabao M.R."/>
            <person name="Dellagostin O.A."/>
            <person name="Lilenbaum W."/>
            <person name="Moreno A.M."/>
        </authorList>
    </citation>
    <scope>NUCLEOTIDE SEQUENCE [LARGE SCALE GENOMIC DNA]</scope>
    <source>
        <strain evidence="2">M34/99</strain>
    </source>
</reference>
<keyword evidence="1" id="KW-1133">Transmembrane helix</keyword>
<dbReference type="Proteomes" id="UP000094669">
    <property type="component" value="Unassembled WGS sequence"/>
</dbReference>
<dbReference type="Gene3D" id="1.25.40.10">
    <property type="entry name" value="Tetratricopeptide repeat domain"/>
    <property type="match status" value="1"/>
</dbReference>
<evidence type="ECO:0000313" key="3">
    <source>
        <dbReference type="Proteomes" id="UP000094669"/>
    </source>
</evidence>
<dbReference type="SUPFAM" id="SSF48452">
    <property type="entry name" value="TPR-like"/>
    <property type="match status" value="1"/>
</dbReference>
<dbReference type="InterPro" id="IPR011990">
    <property type="entry name" value="TPR-like_helical_dom_sf"/>
</dbReference>
<sequence length="238" mass="27644">MDTTNPKLSFPWPVKGQLFSTLLLFFVIWVSFGEGKKRSIATELRNLYGEAAKAYVFNQDCYETRIQLNTVLLLSRDYRNARTLVGKCSTELGFKEEAKALLEEEYKAHPKSTDAFIWLQWNRLFLKENPYKLLNEWETVFANSPLPMDTNYLTAFAFLLEATERDFYAVEIYNKLIELLPAYPFPHVRKAAILYKLRETTEGDREMKMAKALGYKDVTLTLNLKKSSIINTSYAKVE</sequence>
<proteinExistence type="predicted"/>
<protein>
    <recommendedName>
        <fullName evidence="4">Tetratricopeptide repeat protein</fullName>
    </recommendedName>
</protein>
<organism evidence="2 3">
    <name type="scientific">Leptospira inadai serovar Lyme</name>
    <dbReference type="NCBI Taxonomy" id="293084"/>
    <lineage>
        <taxon>Bacteria</taxon>
        <taxon>Pseudomonadati</taxon>
        <taxon>Spirochaetota</taxon>
        <taxon>Spirochaetia</taxon>
        <taxon>Leptospirales</taxon>
        <taxon>Leptospiraceae</taxon>
        <taxon>Leptospira</taxon>
    </lineage>
</organism>
<evidence type="ECO:0000256" key="1">
    <source>
        <dbReference type="SAM" id="Phobius"/>
    </source>
</evidence>
<gene>
    <name evidence="2" type="ORF">BES34_020105</name>
</gene>